<reference evidence="9 10" key="1">
    <citation type="submission" date="2019-09" db="EMBL/GenBank/DDBJ databases">
        <title>Whole-genome sequence of the purple sulfur bacterium Thiohalocapsa marina DSM 19078.</title>
        <authorList>
            <person name="Kyndt J.A."/>
            <person name="Meyer T.E."/>
        </authorList>
    </citation>
    <scope>NUCLEOTIDE SEQUENCE [LARGE SCALE GENOMIC DNA]</scope>
    <source>
        <strain evidence="9 10">DSM 19078</strain>
    </source>
</reference>
<dbReference type="GO" id="GO:0004222">
    <property type="term" value="F:metalloendopeptidase activity"/>
    <property type="evidence" value="ECO:0007669"/>
    <property type="project" value="InterPro"/>
</dbReference>
<keyword evidence="5 6" id="KW-0482">Metalloprotease</keyword>
<evidence type="ECO:0000256" key="5">
    <source>
        <dbReference type="ARBA" id="ARBA00023049"/>
    </source>
</evidence>
<evidence type="ECO:0000256" key="1">
    <source>
        <dbReference type="ARBA" id="ARBA00022670"/>
    </source>
</evidence>
<dbReference type="AlphaFoldDB" id="A0A5M8FJT3"/>
<feature type="domain" description="Peptidase M48" evidence="8">
    <location>
        <begin position="63"/>
        <end position="243"/>
    </location>
</feature>
<evidence type="ECO:0000256" key="3">
    <source>
        <dbReference type="ARBA" id="ARBA00022801"/>
    </source>
</evidence>
<keyword evidence="2" id="KW-0479">Metal-binding</keyword>
<dbReference type="InterPro" id="IPR051156">
    <property type="entry name" value="Mito/Outer_Membr_Metalloprot"/>
</dbReference>
<keyword evidence="3 6" id="KW-0378">Hydrolase</keyword>
<feature type="chain" id="PRO_5024329073" evidence="7">
    <location>
        <begin position="24"/>
        <end position="266"/>
    </location>
</feature>
<dbReference type="GO" id="GO:0016020">
    <property type="term" value="C:membrane"/>
    <property type="evidence" value="ECO:0007669"/>
    <property type="project" value="TreeGrafter"/>
</dbReference>
<protein>
    <submittedName>
        <fullName evidence="9">M48 family metallopeptidase</fullName>
    </submittedName>
</protein>
<comment type="similarity">
    <text evidence="6">Belongs to the peptidase M48 family.</text>
</comment>
<dbReference type="CDD" id="cd07331">
    <property type="entry name" value="M48C_Oma1_like"/>
    <property type="match status" value="1"/>
</dbReference>
<dbReference type="OrthoDB" id="9810445at2"/>
<evidence type="ECO:0000313" key="10">
    <source>
        <dbReference type="Proteomes" id="UP000322981"/>
    </source>
</evidence>
<gene>
    <name evidence="9" type="ORF">F2Q65_17275</name>
</gene>
<dbReference type="GO" id="GO:0046872">
    <property type="term" value="F:metal ion binding"/>
    <property type="evidence" value="ECO:0007669"/>
    <property type="project" value="UniProtKB-KW"/>
</dbReference>
<keyword evidence="7" id="KW-0732">Signal</keyword>
<dbReference type="Proteomes" id="UP000322981">
    <property type="component" value="Unassembled WGS sequence"/>
</dbReference>
<dbReference type="PROSITE" id="PS51257">
    <property type="entry name" value="PROKAR_LIPOPROTEIN"/>
    <property type="match status" value="1"/>
</dbReference>
<comment type="caution">
    <text evidence="9">The sequence shown here is derived from an EMBL/GenBank/DDBJ whole genome shotgun (WGS) entry which is preliminary data.</text>
</comment>
<keyword evidence="10" id="KW-1185">Reference proteome</keyword>
<name>A0A5M8FJT3_9GAMM</name>
<dbReference type="Pfam" id="PF01435">
    <property type="entry name" value="Peptidase_M48"/>
    <property type="match status" value="1"/>
</dbReference>
<dbReference type="PANTHER" id="PTHR22726:SF24">
    <property type="entry name" value="M48 FAMILY METALLOPEPTIDASE"/>
    <property type="match status" value="1"/>
</dbReference>
<proteinExistence type="inferred from homology"/>
<dbReference type="EMBL" id="VWXX01000041">
    <property type="protein sequence ID" value="KAA6182725.1"/>
    <property type="molecule type" value="Genomic_DNA"/>
</dbReference>
<accession>A0A5M8FJT3</accession>
<evidence type="ECO:0000259" key="8">
    <source>
        <dbReference type="Pfam" id="PF01435"/>
    </source>
</evidence>
<evidence type="ECO:0000256" key="2">
    <source>
        <dbReference type="ARBA" id="ARBA00022723"/>
    </source>
</evidence>
<dbReference type="RefSeq" id="WP_150094653.1">
    <property type="nucleotide sequence ID" value="NZ_VWXX01000041.1"/>
</dbReference>
<evidence type="ECO:0000256" key="7">
    <source>
        <dbReference type="SAM" id="SignalP"/>
    </source>
</evidence>
<keyword evidence="4 6" id="KW-0862">Zinc</keyword>
<keyword evidence="1 6" id="KW-0645">Protease</keyword>
<dbReference type="GO" id="GO:0051603">
    <property type="term" value="P:proteolysis involved in protein catabolic process"/>
    <property type="evidence" value="ECO:0007669"/>
    <property type="project" value="TreeGrafter"/>
</dbReference>
<dbReference type="InterPro" id="IPR001915">
    <property type="entry name" value="Peptidase_M48"/>
</dbReference>
<evidence type="ECO:0000256" key="4">
    <source>
        <dbReference type="ARBA" id="ARBA00022833"/>
    </source>
</evidence>
<dbReference type="PANTHER" id="PTHR22726">
    <property type="entry name" value="METALLOENDOPEPTIDASE OMA1"/>
    <property type="match status" value="1"/>
</dbReference>
<evidence type="ECO:0000313" key="9">
    <source>
        <dbReference type="EMBL" id="KAA6182725.1"/>
    </source>
</evidence>
<organism evidence="9 10">
    <name type="scientific">Thiohalocapsa marina</name>
    <dbReference type="NCBI Taxonomy" id="424902"/>
    <lineage>
        <taxon>Bacteria</taxon>
        <taxon>Pseudomonadati</taxon>
        <taxon>Pseudomonadota</taxon>
        <taxon>Gammaproteobacteria</taxon>
        <taxon>Chromatiales</taxon>
        <taxon>Chromatiaceae</taxon>
        <taxon>Thiohalocapsa</taxon>
    </lineage>
</organism>
<feature type="signal peptide" evidence="7">
    <location>
        <begin position="1"/>
        <end position="23"/>
    </location>
</feature>
<dbReference type="Gene3D" id="3.30.2010.10">
    <property type="entry name" value="Metalloproteases ('zincins'), catalytic domain"/>
    <property type="match status" value="1"/>
</dbReference>
<evidence type="ECO:0000256" key="6">
    <source>
        <dbReference type="RuleBase" id="RU003983"/>
    </source>
</evidence>
<sequence>MLRLPLRLTLTVLLLLLGSCDQSPTGRTQVTLIPEQQMAAIGERTFAELLQTQPLVTDKAVREEITCITRALIEALPPPRGEWSVAVFQDPSPNAFALPGGKIGVNSGLLEVVRSPDQLAAVIAHEIAHVRADHGNERLTQQLAVQGGLLLVDLLAEDPGSLGHEVLRQALGIGAELGLLLPYSRTHEREADLLGLELMARAGFDPRESLSLWRNMAAAGGGQPLEFLSTHPTHDSRLEDLQAAMPAALALQAAALEDRPAPRCGR</sequence>
<comment type="cofactor">
    <cofactor evidence="6">
        <name>Zn(2+)</name>
        <dbReference type="ChEBI" id="CHEBI:29105"/>
    </cofactor>
    <text evidence="6">Binds 1 zinc ion per subunit.</text>
</comment>